<name>A0A165EDH4_EXIGL</name>
<gene>
    <name evidence="1" type="ORF">EXIGLDRAFT_840559</name>
</gene>
<dbReference type="Proteomes" id="UP000077266">
    <property type="component" value="Unassembled WGS sequence"/>
</dbReference>
<protein>
    <recommendedName>
        <fullName evidence="3">F-box domain-containing protein</fullName>
    </recommendedName>
</protein>
<dbReference type="AlphaFoldDB" id="A0A165EDH4"/>
<sequence>MTGRDMTTALPPELIGRFFRGRTFEELHPMLGVCARWREIGLNLPIYERSIMFSDYKYGTIRLALLRIEWTCGRPFSLEIWASRDKELLHDILSILASCLERIVSLGFFPPGVHAADTFGALLQPAPTLEAVHLEFQPVDSDLKEPIVSSDLFAQHARIA</sequence>
<evidence type="ECO:0008006" key="3">
    <source>
        <dbReference type="Google" id="ProtNLM"/>
    </source>
</evidence>
<evidence type="ECO:0000313" key="1">
    <source>
        <dbReference type="EMBL" id="KZV86678.1"/>
    </source>
</evidence>
<proteinExistence type="predicted"/>
<evidence type="ECO:0000313" key="2">
    <source>
        <dbReference type="Proteomes" id="UP000077266"/>
    </source>
</evidence>
<dbReference type="EMBL" id="KV426148">
    <property type="protein sequence ID" value="KZV86678.1"/>
    <property type="molecule type" value="Genomic_DNA"/>
</dbReference>
<keyword evidence="2" id="KW-1185">Reference proteome</keyword>
<reference evidence="1 2" key="1">
    <citation type="journal article" date="2016" name="Mol. Biol. Evol.">
        <title>Comparative Genomics of Early-Diverging Mushroom-Forming Fungi Provides Insights into the Origins of Lignocellulose Decay Capabilities.</title>
        <authorList>
            <person name="Nagy L.G."/>
            <person name="Riley R."/>
            <person name="Tritt A."/>
            <person name="Adam C."/>
            <person name="Daum C."/>
            <person name="Floudas D."/>
            <person name="Sun H."/>
            <person name="Yadav J.S."/>
            <person name="Pangilinan J."/>
            <person name="Larsson K.H."/>
            <person name="Matsuura K."/>
            <person name="Barry K."/>
            <person name="Labutti K."/>
            <person name="Kuo R."/>
            <person name="Ohm R.A."/>
            <person name="Bhattacharya S.S."/>
            <person name="Shirouzu T."/>
            <person name="Yoshinaga Y."/>
            <person name="Martin F.M."/>
            <person name="Grigoriev I.V."/>
            <person name="Hibbett D.S."/>
        </authorList>
    </citation>
    <scope>NUCLEOTIDE SEQUENCE [LARGE SCALE GENOMIC DNA]</scope>
    <source>
        <strain evidence="1 2">HHB12029</strain>
    </source>
</reference>
<accession>A0A165EDH4</accession>
<dbReference type="InParanoid" id="A0A165EDH4"/>
<organism evidence="1 2">
    <name type="scientific">Exidia glandulosa HHB12029</name>
    <dbReference type="NCBI Taxonomy" id="1314781"/>
    <lineage>
        <taxon>Eukaryota</taxon>
        <taxon>Fungi</taxon>
        <taxon>Dikarya</taxon>
        <taxon>Basidiomycota</taxon>
        <taxon>Agaricomycotina</taxon>
        <taxon>Agaricomycetes</taxon>
        <taxon>Auriculariales</taxon>
        <taxon>Exidiaceae</taxon>
        <taxon>Exidia</taxon>
    </lineage>
</organism>